<evidence type="ECO:0000256" key="2">
    <source>
        <dbReference type="SAM" id="MobiDB-lite"/>
    </source>
</evidence>
<feature type="region of interest" description="Disordered" evidence="2">
    <location>
        <begin position="705"/>
        <end position="753"/>
    </location>
</feature>
<organism evidence="5 6">
    <name type="scientific">Biomphalaria glabrata</name>
    <name type="common">Bloodfluke planorb</name>
    <name type="synonym">Freshwater snail</name>
    <dbReference type="NCBI Taxonomy" id="6526"/>
    <lineage>
        <taxon>Eukaryota</taxon>
        <taxon>Metazoa</taxon>
        <taxon>Spiralia</taxon>
        <taxon>Lophotrochozoa</taxon>
        <taxon>Mollusca</taxon>
        <taxon>Gastropoda</taxon>
        <taxon>Heterobranchia</taxon>
        <taxon>Euthyneura</taxon>
        <taxon>Panpulmonata</taxon>
        <taxon>Hygrophila</taxon>
        <taxon>Lymnaeoidea</taxon>
        <taxon>Planorbidae</taxon>
        <taxon>Biomphalaria</taxon>
    </lineage>
</organism>
<feature type="compositionally biased region" description="Basic and acidic residues" evidence="2">
    <location>
        <begin position="717"/>
        <end position="727"/>
    </location>
</feature>
<name>A0A9W2YGR9_BIOGL</name>
<evidence type="ECO:0000256" key="3">
    <source>
        <dbReference type="SAM" id="SignalP"/>
    </source>
</evidence>
<dbReference type="OrthoDB" id="6162399at2759"/>
<feature type="region of interest" description="Disordered" evidence="2">
    <location>
        <begin position="627"/>
        <end position="662"/>
    </location>
</feature>
<keyword evidence="1" id="KW-0106">Calcium</keyword>
<gene>
    <name evidence="6" type="primary">LOC106073128</name>
</gene>
<dbReference type="SMART" id="SM00054">
    <property type="entry name" value="EFh"/>
    <property type="match status" value="4"/>
</dbReference>
<feature type="region of interest" description="Disordered" evidence="2">
    <location>
        <begin position="1165"/>
        <end position="1198"/>
    </location>
</feature>
<evidence type="ECO:0000313" key="5">
    <source>
        <dbReference type="Proteomes" id="UP001165740"/>
    </source>
</evidence>
<dbReference type="InterPro" id="IPR018247">
    <property type="entry name" value="EF_Hand_1_Ca_BS"/>
</dbReference>
<feature type="domain" description="EF-hand" evidence="4">
    <location>
        <begin position="240"/>
        <end position="271"/>
    </location>
</feature>
<feature type="region of interest" description="Disordered" evidence="2">
    <location>
        <begin position="927"/>
        <end position="1002"/>
    </location>
</feature>
<feature type="compositionally biased region" description="Basic and acidic residues" evidence="2">
    <location>
        <begin position="815"/>
        <end position="839"/>
    </location>
</feature>
<dbReference type="RefSeq" id="XP_055862036.1">
    <property type="nucleotide sequence ID" value="XM_056006061.1"/>
</dbReference>
<feature type="region of interest" description="Disordered" evidence="2">
    <location>
        <begin position="1431"/>
        <end position="1450"/>
    </location>
</feature>
<feature type="region of interest" description="Disordered" evidence="2">
    <location>
        <begin position="794"/>
        <end position="840"/>
    </location>
</feature>
<feature type="compositionally biased region" description="Polar residues" evidence="2">
    <location>
        <begin position="955"/>
        <end position="977"/>
    </location>
</feature>
<dbReference type="SUPFAM" id="SSF47473">
    <property type="entry name" value="EF-hand"/>
    <property type="match status" value="2"/>
</dbReference>
<feature type="compositionally biased region" description="Low complexity" evidence="2">
    <location>
        <begin position="728"/>
        <end position="746"/>
    </location>
</feature>
<reference evidence="6" key="1">
    <citation type="submission" date="2025-08" db="UniProtKB">
        <authorList>
            <consortium name="RefSeq"/>
        </authorList>
    </citation>
    <scope>IDENTIFICATION</scope>
</reference>
<feature type="compositionally biased region" description="Basic and acidic residues" evidence="2">
    <location>
        <begin position="979"/>
        <end position="999"/>
    </location>
</feature>
<dbReference type="Gene3D" id="1.10.238.10">
    <property type="entry name" value="EF-hand"/>
    <property type="match status" value="2"/>
</dbReference>
<feature type="chain" id="PRO_5040749265" evidence="3">
    <location>
        <begin position="23"/>
        <end position="1723"/>
    </location>
</feature>
<dbReference type="GO" id="GO:0005509">
    <property type="term" value="F:calcium ion binding"/>
    <property type="evidence" value="ECO:0007669"/>
    <property type="project" value="InterPro"/>
</dbReference>
<keyword evidence="5" id="KW-1185">Reference proteome</keyword>
<feature type="compositionally biased region" description="Basic and acidic residues" evidence="2">
    <location>
        <begin position="1433"/>
        <end position="1449"/>
    </location>
</feature>
<feature type="region of interest" description="Disordered" evidence="2">
    <location>
        <begin position="546"/>
        <end position="612"/>
    </location>
</feature>
<dbReference type="InterPro" id="IPR002048">
    <property type="entry name" value="EF_hand_dom"/>
</dbReference>
<evidence type="ECO:0000313" key="6">
    <source>
        <dbReference type="RefSeq" id="XP_055862036.1"/>
    </source>
</evidence>
<dbReference type="InterPro" id="IPR011992">
    <property type="entry name" value="EF-hand-dom_pair"/>
</dbReference>
<feature type="compositionally biased region" description="Polar residues" evidence="2">
    <location>
        <begin position="627"/>
        <end position="639"/>
    </location>
</feature>
<keyword evidence="3" id="KW-0732">Signal</keyword>
<proteinExistence type="predicted"/>
<feature type="compositionally biased region" description="Polar residues" evidence="2">
    <location>
        <begin position="550"/>
        <end position="590"/>
    </location>
</feature>
<feature type="signal peptide" evidence="3">
    <location>
        <begin position="1"/>
        <end position="22"/>
    </location>
</feature>
<feature type="domain" description="EF-hand" evidence="4">
    <location>
        <begin position="298"/>
        <end position="333"/>
    </location>
</feature>
<dbReference type="PROSITE" id="PS50222">
    <property type="entry name" value="EF_HAND_2"/>
    <property type="match status" value="2"/>
</dbReference>
<feature type="region of interest" description="Disordered" evidence="2">
    <location>
        <begin position="1692"/>
        <end position="1723"/>
    </location>
</feature>
<evidence type="ECO:0000256" key="1">
    <source>
        <dbReference type="ARBA" id="ARBA00022837"/>
    </source>
</evidence>
<evidence type="ECO:0000259" key="4">
    <source>
        <dbReference type="PROSITE" id="PS50222"/>
    </source>
</evidence>
<dbReference type="Proteomes" id="UP001165740">
    <property type="component" value="Chromosome 12"/>
</dbReference>
<feature type="compositionally biased region" description="Basic and acidic residues" evidence="2">
    <location>
        <begin position="591"/>
        <end position="600"/>
    </location>
</feature>
<dbReference type="GeneID" id="106073128"/>
<protein>
    <submittedName>
        <fullName evidence="6">Uncharacterized protein LOC106073128</fullName>
    </submittedName>
</protein>
<feature type="compositionally biased region" description="Low complexity" evidence="2">
    <location>
        <begin position="800"/>
        <end position="814"/>
    </location>
</feature>
<dbReference type="PROSITE" id="PS00018">
    <property type="entry name" value="EF_HAND_1"/>
    <property type="match status" value="3"/>
</dbReference>
<accession>A0A9W2YGR9</accession>
<feature type="compositionally biased region" description="Acidic residues" evidence="2">
    <location>
        <begin position="705"/>
        <end position="716"/>
    </location>
</feature>
<sequence>MMVRLQVVLVLLLFYQVKFLKAWSQESFIKSILSEYNVVDQASLGDTNKDGVITDTEFTNNLYKLADSKGNHDDEVSRDEFIDYYRMYNLSSELTSIMFDYLNDQSQRDDVIDQRDVSLTSFSGKNYITVNDYRDVLEKWIGQSAEKLLSLLMAPTSIGHGDTGEIHYDFFISSVDVNRDKIVTLNELKQELSRMNSEGQVRRRHWVDRTTQAYNADPVATNLVFDFWDRDRDMTLSSYDLQSVLKEVDLDEDGVIKTDELIRFIERAYKLSHRVIGKSLSSSLVKCPEPWWGNENWSSDLDITRAIMDFDDDLNGWVSLEDLNRWLEIFDDNSDSSISRSEYISMQWKRYRINNTLSSAMFDLADVNGDDRIDQKDWSNYFKGGLLVSFCDAKFSFQSLIRTAQQFQRYSKANEIREATKRHLNEQLQYFRRNQQSMSSRRPRDLCAGQLSCYEGEVSDDWWKPEAWLWWGVYLSDVSAKSDVSPNIGTYPFEQTFPPQGFPGADFGNRDYTPGSRWPQWPGSYPTSMSQMNGLFYPFKRSTEDPMRFNRNQESNSPKTNLFNPFRNPQSPNPQGDTTSKSPEASQTLNSERESSKIESNRNPPADSQEARSTLFQTSRDNIFSQQTNTNFSQAASTEQDGDTSWMERKDQNKSQGLDPGRYPWGLPNINYPPPPFMFGPDTWAATNYPFWPMFGRFRRVAEEPEGMNENGEEEMERVKRDADHMGNDTNPNKSKTNDNSTTDNDQTSGWRQGFILPTPVFTLPPWDPLLMWMTERDLWEALLADDWKDFNNGSSSERNSTSQAQSESVSSESNEQRNQDGSEKPTDDTNKSREKRYLNPDFRGQNLRSDWWPARNWPFYNTRLWQTQRPFWQYFSPQDWRYQRPSLSRNSWPYHSAQEWPYNQGYGNVWSNVGLNFPDNPFRSVRRTKRKTSDTNVKDNVGTGERRDSPFNILKNNFQDSEPRNSPFNQWKNPLQESGRDMKSDKSENADSTWRSDSKTFSTNWNSNMKNDFWKKNDKIDDSRERLLQRLLQSSHENGDFLRKYGPQYSGVNQEPTEAFRGRQTDAKYSPFLFNQLANNFWRNAVPQTTTYPFQSRHWSERFEVGSNGLNPFNTFWPGFYFQENDFSEGDVLKDFENVPSVPEWIRGYDDSLYHIRSRIFKRDDSQPRDSTEEDNGGTNGNTFEEDKELKKDENVSGSSRKKRWSLRDYPSNSNRLDWVLTRCQEWREQIHRNCRGDGRCFQDYWFDNQQYYYWDWICPYFWSDIYNDRYGSWRNAFPQPNYNTWRGVFPYQLARWKRFNTNYFKHQEDYQSPASWYQSNSWETANRNCKELNLALNSDIPWRSWNMLRYLQSEIRDLPEDFRNVQYLRERGSARSNIYLCVRKDAQNQQYKYITRKENTNWSGQARPWGNVNRNFDKDFDITGMWRKKKETAESESKESVEETPEGRKKRWSSENWFPAMSYRNIDWPFTGNNQVPSWSNNQWYSSDWPWQNRAWRYLWRKKKETADSVSKETKEPVKQTMAGRKKRWSNVNLFPSLSYRNTDFPPIGNSQVPSWRDNQWYSYITRNSGWPWQNRPWRNMDSYRDFDRAGLIWRNRKETAGSKVQETKEGVNQSAGKTKRWDTRSWFPSSRLSNFDWQYFGNSRLGNQQSWQNNLRPFNPIDSSYYPNSMYRYSPFTKATSPVNWNEWSMSDRYSTDSDQTASSLSSRSAEQLESNSEQQ</sequence>